<proteinExistence type="predicted"/>
<sequence>MVMAGGAYSGDRERQRKAAAAAMLAARRPVRRPRKARRRVLAVAAGPGDTKRPADTGRVELQREGGAVRPAP</sequence>
<feature type="region of interest" description="Disordered" evidence="1">
    <location>
        <begin position="23"/>
        <end position="72"/>
    </location>
</feature>
<reference evidence="2" key="1">
    <citation type="submission" date="2022-12" db="EMBL/GenBank/DDBJ databases">
        <authorList>
            <person name="Alioto T."/>
            <person name="Alioto T."/>
            <person name="Gomez Garrido J."/>
        </authorList>
    </citation>
    <scope>NUCLEOTIDE SEQUENCE</scope>
</reference>
<dbReference type="AlphaFoldDB" id="A0AA35K648"/>
<organism evidence="2 3">
    <name type="scientific">Podarcis lilfordi</name>
    <name type="common">Lilford's wall lizard</name>
    <dbReference type="NCBI Taxonomy" id="74358"/>
    <lineage>
        <taxon>Eukaryota</taxon>
        <taxon>Metazoa</taxon>
        <taxon>Chordata</taxon>
        <taxon>Craniata</taxon>
        <taxon>Vertebrata</taxon>
        <taxon>Euteleostomi</taxon>
        <taxon>Lepidosauria</taxon>
        <taxon>Squamata</taxon>
        <taxon>Bifurcata</taxon>
        <taxon>Unidentata</taxon>
        <taxon>Episquamata</taxon>
        <taxon>Laterata</taxon>
        <taxon>Lacertibaenia</taxon>
        <taxon>Lacertidae</taxon>
        <taxon>Podarcis</taxon>
    </lineage>
</organism>
<gene>
    <name evidence="2" type="ORF">PODLI_1B016711</name>
</gene>
<feature type="compositionally biased region" description="Basic residues" evidence="1">
    <location>
        <begin position="28"/>
        <end position="40"/>
    </location>
</feature>
<feature type="compositionally biased region" description="Basic and acidic residues" evidence="1">
    <location>
        <begin position="49"/>
        <end position="63"/>
    </location>
</feature>
<evidence type="ECO:0000313" key="3">
    <source>
        <dbReference type="Proteomes" id="UP001178461"/>
    </source>
</evidence>
<evidence type="ECO:0000313" key="2">
    <source>
        <dbReference type="EMBL" id="CAI5772355.1"/>
    </source>
</evidence>
<accession>A0AA35K648</accession>
<protein>
    <submittedName>
        <fullName evidence="2">Uncharacterized protein</fullName>
    </submittedName>
</protein>
<dbReference type="Proteomes" id="UP001178461">
    <property type="component" value="Chromosome 4"/>
</dbReference>
<name>A0AA35K648_9SAUR</name>
<dbReference type="EMBL" id="OX395129">
    <property type="protein sequence ID" value="CAI5772355.1"/>
    <property type="molecule type" value="Genomic_DNA"/>
</dbReference>
<keyword evidence="3" id="KW-1185">Reference proteome</keyword>
<evidence type="ECO:0000256" key="1">
    <source>
        <dbReference type="SAM" id="MobiDB-lite"/>
    </source>
</evidence>